<evidence type="ECO:0000256" key="1">
    <source>
        <dbReference type="SAM" id="SignalP"/>
    </source>
</evidence>
<keyword evidence="3" id="KW-1185">Reference proteome</keyword>
<feature type="signal peptide" evidence="1">
    <location>
        <begin position="1"/>
        <end position="21"/>
    </location>
</feature>
<sequence>MNKLTLMLAASLISTSIAGIAQDKKQVTEDYMRSSLYTIIVDDHGINGNGNAKGAIIKETFYKTPLPEKFNDHNLDKALRSFKPSQYQVTDAEIAAVGGKEDGGKKKGGFGKAMGKIGKSVASDVTVGVVDTTNTDKVTAQFIKFMDQNNIADRLIAKWFNAGKYNAATQSPYNMELIKERGLYNASTFDKDIADKSTRGRAMLEDAGENLIGNTFVVGLRFNYVNKEEMAKALGAGSNSLLGQAASVAGRGYVIKTTAFLFKLEWNEEAAANFYTKYYNAKDANAFLKSGLFKVKLVGTETSWADVQSTTFSKVSEKELVERATVRAIDNVIAKLQRKFEPFRTKTPLATTEPEITAFIGMKEDVESGDKFEVLEKTEDPETKIVKYKRVATIKAEKNKIWDNRFEADIEQAENAANKSGEVQKIKATSFSGNAKNIYPGMLIRQID</sequence>
<keyword evidence="1" id="KW-0732">Signal</keyword>
<proteinExistence type="predicted"/>
<dbReference type="RefSeq" id="WP_038985796.1">
    <property type="nucleotide sequence ID" value="NZ_JWJO01000016.1"/>
</dbReference>
<dbReference type="OrthoDB" id="1164716at2"/>
<evidence type="ECO:0000313" key="3">
    <source>
        <dbReference type="Proteomes" id="UP000076630"/>
    </source>
</evidence>
<reference evidence="2 3" key="1">
    <citation type="submission" date="2016-01" db="EMBL/GenBank/DDBJ databases">
        <title>Whole genome sequencing of Myroides marinus L41.</title>
        <authorList>
            <person name="Hong K.W."/>
        </authorList>
    </citation>
    <scope>NUCLEOTIDE SEQUENCE [LARGE SCALE GENOMIC DNA]</scope>
    <source>
        <strain evidence="2 3">L41</strain>
    </source>
</reference>
<name>A0A163WLG4_9FLAO</name>
<organism evidence="2 3">
    <name type="scientific">Myroides marinus</name>
    <dbReference type="NCBI Taxonomy" id="703342"/>
    <lineage>
        <taxon>Bacteria</taxon>
        <taxon>Pseudomonadati</taxon>
        <taxon>Bacteroidota</taxon>
        <taxon>Flavobacteriia</taxon>
        <taxon>Flavobacteriales</taxon>
        <taxon>Flavobacteriaceae</taxon>
        <taxon>Myroides</taxon>
    </lineage>
</organism>
<feature type="chain" id="PRO_5007847116" evidence="1">
    <location>
        <begin position="22"/>
        <end position="448"/>
    </location>
</feature>
<evidence type="ECO:0000313" key="2">
    <source>
        <dbReference type="EMBL" id="KZE76513.1"/>
    </source>
</evidence>
<dbReference type="Proteomes" id="UP000076630">
    <property type="component" value="Unassembled WGS sequence"/>
</dbReference>
<dbReference type="AlphaFoldDB" id="A0A163WLG4"/>
<comment type="caution">
    <text evidence="2">The sequence shown here is derived from an EMBL/GenBank/DDBJ whole genome shotgun (WGS) entry which is preliminary data.</text>
</comment>
<dbReference type="EMBL" id="LQNU01000076">
    <property type="protein sequence ID" value="KZE76513.1"/>
    <property type="molecule type" value="Genomic_DNA"/>
</dbReference>
<accession>A0A163WLG4</accession>
<gene>
    <name evidence="2" type="ORF">AV926_15315</name>
</gene>
<protein>
    <submittedName>
        <fullName evidence="2">Uncharacterized protein</fullName>
    </submittedName>
</protein>